<sequence>MGMMMSRQEHLGQYWAELSKNIDDTESMNTAYTRLLQHKKASIDETVSTQAQTFIHQMNSHTKSNVARVEQTLQYIGRDEELCQQALPLLTGLEMENSKAWTQVSQMFRDKYDTLLNDQGRYLQEHEALHQTNEAR</sequence>
<dbReference type="EMBL" id="CAJHNH020004504">
    <property type="protein sequence ID" value="CAG5131166.1"/>
    <property type="molecule type" value="Genomic_DNA"/>
</dbReference>
<keyword evidence="2" id="KW-1185">Reference proteome</keyword>
<gene>
    <name evidence="1" type="ORF">CUNI_LOCUS16724</name>
</gene>
<dbReference type="Proteomes" id="UP000678393">
    <property type="component" value="Unassembled WGS sequence"/>
</dbReference>
<organism evidence="1 2">
    <name type="scientific">Candidula unifasciata</name>
    <dbReference type="NCBI Taxonomy" id="100452"/>
    <lineage>
        <taxon>Eukaryota</taxon>
        <taxon>Metazoa</taxon>
        <taxon>Spiralia</taxon>
        <taxon>Lophotrochozoa</taxon>
        <taxon>Mollusca</taxon>
        <taxon>Gastropoda</taxon>
        <taxon>Heterobranchia</taxon>
        <taxon>Euthyneura</taxon>
        <taxon>Panpulmonata</taxon>
        <taxon>Eupulmonata</taxon>
        <taxon>Stylommatophora</taxon>
        <taxon>Helicina</taxon>
        <taxon>Helicoidea</taxon>
        <taxon>Geomitridae</taxon>
        <taxon>Candidula</taxon>
    </lineage>
</organism>
<proteinExistence type="predicted"/>
<name>A0A8S3ZW99_9EUPU</name>
<evidence type="ECO:0000313" key="1">
    <source>
        <dbReference type="EMBL" id="CAG5131166.1"/>
    </source>
</evidence>
<reference evidence="1" key="1">
    <citation type="submission" date="2021-04" db="EMBL/GenBank/DDBJ databases">
        <authorList>
            <consortium name="Molecular Ecology Group"/>
        </authorList>
    </citation>
    <scope>NUCLEOTIDE SEQUENCE</scope>
</reference>
<evidence type="ECO:0000313" key="2">
    <source>
        <dbReference type="Proteomes" id="UP000678393"/>
    </source>
</evidence>
<dbReference type="AlphaFoldDB" id="A0A8S3ZW99"/>
<protein>
    <submittedName>
        <fullName evidence="1">Uncharacterized protein</fullName>
    </submittedName>
</protein>
<comment type="caution">
    <text evidence="1">The sequence shown here is derived from an EMBL/GenBank/DDBJ whole genome shotgun (WGS) entry which is preliminary data.</text>
</comment>
<accession>A0A8S3ZW99</accession>